<gene>
    <name evidence="6" type="ORF">CUN48_18155</name>
</gene>
<dbReference type="InterPro" id="IPR001638">
    <property type="entry name" value="Solute-binding_3/MltF_N"/>
</dbReference>
<dbReference type="AlphaFoldDB" id="A0A2M8Q701"/>
<dbReference type="PANTHER" id="PTHR30085">
    <property type="entry name" value="AMINO ACID ABC TRANSPORTER PERMEASE"/>
    <property type="match status" value="1"/>
</dbReference>
<dbReference type="PROSITE" id="PS01039">
    <property type="entry name" value="SBP_BACTERIAL_3"/>
    <property type="match status" value="1"/>
</dbReference>
<proteinExistence type="inferred from homology"/>
<dbReference type="SUPFAM" id="SSF53850">
    <property type="entry name" value="Periplasmic binding protein-like II"/>
    <property type="match status" value="1"/>
</dbReference>
<evidence type="ECO:0000313" key="6">
    <source>
        <dbReference type="EMBL" id="PJF45581.1"/>
    </source>
</evidence>
<comment type="caution">
    <text evidence="6">The sequence shown here is derived from an EMBL/GenBank/DDBJ whole genome shotgun (WGS) entry which is preliminary data.</text>
</comment>
<evidence type="ECO:0000256" key="2">
    <source>
        <dbReference type="ARBA" id="ARBA00022448"/>
    </source>
</evidence>
<dbReference type="Gene3D" id="3.40.190.10">
    <property type="entry name" value="Periplasmic binding protein-like II"/>
    <property type="match status" value="1"/>
</dbReference>
<reference evidence="6 7" key="1">
    <citation type="submission" date="2017-11" db="EMBL/GenBank/DDBJ databases">
        <title>Evolution of Phototrophy in the Chloroflexi Phylum Driven by Horizontal Gene Transfer.</title>
        <authorList>
            <person name="Ward L.M."/>
            <person name="Hemp J."/>
            <person name="Shih P.M."/>
            <person name="Mcglynn S.E."/>
            <person name="Fischer W."/>
        </authorList>
    </citation>
    <scope>NUCLEOTIDE SEQUENCE [LARGE SCALE GENOMIC DNA]</scope>
    <source>
        <strain evidence="6">JP3_7</strain>
    </source>
</reference>
<dbReference type="Pfam" id="PF00497">
    <property type="entry name" value="SBP_bac_3"/>
    <property type="match status" value="1"/>
</dbReference>
<feature type="domain" description="Solute-binding protein family 3/N-terminal" evidence="5">
    <location>
        <begin position="60"/>
        <end position="120"/>
    </location>
</feature>
<dbReference type="PANTHER" id="PTHR30085:SF6">
    <property type="entry name" value="ABC TRANSPORTER GLUTAMINE-BINDING PROTEIN GLNH"/>
    <property type="match status" value="1"/>
</dbReference>
<dbReference type="EMBL" id="PGTN01000948">
    <property type="protein sequence ID" value="PJF45581.1"/>
    <property type="molecule type" value="Genomic_DNA"/>
</dbReference>
<dbReference type="InterPro" id="IPR051455">
    <property type="entry name" value="Bact_solute-bind_prot3"/>
</dbReference>
<feature type="non-terminal residue" evidence="6">
    <location>
        <position position="120"/>
    </location>
</feature>
<comment type="similarity">
    <text evidence="1">Belongs to the bacterial solute-binding protein 3 family.</text>
</comment>
<feature type="signal peptide" evidence="4">
    <location>
        <begin position="1"/>
        <end position="23"/>
    </location>
</feature>
<evidence type="ECO:0000256" key="3">
    <source>
        <dbReference type="ARBA" id="ARBA00022729"/>
    </source>
</evidence>
<dbReference type="GO" id="GO:0006865">
    <property type="term" value="P:amino acid transport"/>
    <property type="evidence" value="ECO:0007669"/>
    <property type="project" value="TreeGrafter"/>
</dbReference>
<evidence type="ECO:0000256" key="4">
    <source>
        <dbReference type="SAM" id="SignalP"/>
    </source>
</evidence>
<evidence type="ECO:0000313" key="7">
    <source>
        <dbReference type="Proteomes" id="UP000230790"/>
    </source>
</evidence>
<evidence type="ECO:0000256" key="1">
    <source>
        <dbReference type="ARBA" id="ARBA00010333"/>
    </source>
</evidence>
<dbReference type="Proteomes" id="UP000230790">
    <property type="component" value="Unassembled WGS sequence"/>
</dbReference>
<name>A0A2M8Q701_9CHLR</name>
<keyword evidence="3 4" id="KW-0732">Signal</keyword>
<feature type="chain" id="PRO_5014734454" evidence="4">
    <location>
        <begin position="24"/>
        <end position="120"/>
    </location>
</feature>
<organism evidence="6 7">
    <name type="scientific">Candidatus Thermofonsia Clade 3 bacterium</name>
    <dbReference type="NCBI Taxonomy" id="2364212"/>
    <lineage>
        <taxon>Bacteria</taxon>
        <taxon>Bacillati</taxon>
        <taxon>Chloroflexota</taxon>
        <taxon>Candidatus Thermofontia</taxon>
        <taxon>Candidatus Thermofonsia Clade 3</taxon>
    </lineage>
</organism>
<keyword evidence="2" id="KW-0813">Transport</keyword>
<sequence length="120" mass="12140">MNKRLTLLGVSLLIIAVIYSACAAPAPAPAAAPAPAEVAATEPAAQAGSLLDIVKGRGRLICGVNNQVPGFGNVDANGNYSGFDVDFCKAVAAAVLGDANAVEYRYASGTDRFTLVKSGE</sequence>
<accession>A0A2M8Q701</accession>
<protein>
    <submittedName>
        <fullName evidence="6">Amino acid ABC transporter substrate-binding protein</fullName>
    </submittedName>
</protein>
<dbReference type="InterPro" id="IPR018313">
    <property type="entry name" value="SBP_3_CS"/>
</dbReference>
<evidence type="ECO:0000259" key="5">
    <source>
        <dbReference type="Pfam" id="PF00497"/>
    </source>
</evidence>